<evidence type="ECO:0000313" key="3">
    <source>
        <dbReference type="Proteomes" id="UP000250235"/>
    </source>
</evidence>
<gene>
    <name evidence="2" type="ORF">F511_15714</name>
</gene>
<organism evidence="2 3">
    <name type="scientific">Dorcoceras hygrometricum</name>
    <dbReference type="NCBI Taxonomy" id="472368"/>
    <lineage>
        <taxon>Eukaryota</taxon>
        <taxon>Viridiplantae</taxon>
        <taxon>Streptophyta</taxon>
        <taxon>Embryophyta</taxon>
        <taxon>Tracheophyta</taxon>
        <taxon>Spermatophyta</taxon>
        <taxon>Magnoliopsida</taxon>
        <taxon>eudicotyledons</taxon>
        <taxon>Gunneridae</taxon>
        <taxon>Pentapetalae</taxon>
        <taxon>asterids</taxon>
        <taxon>lamiids</taxon>
        <taxon>Lamiales</taxon>
        <taxon>Gesneriaceae</taxon>
        <taxon>Didymocarpoideae</taxon>
        <taxon>Trichosporeae</taxon>
        <taxon>Loxocarpinae</taxon>
        <taxon>Dorcoceras</taxon>
    </lineage>
</organism>
<evidence type="ECO:0000256" key="1">
    <source>
        <dbReference type="SAM" id="MobiDB-lite"/>
    </source>
</evidence>
<reference evidence="2 3" key="1">
    <citation type="journal article" date="2015" name="Proc. Natl. Acad. Sci. U.S.A.">
        <title>The resurrection genome of Boea hygrometrica: A blueprint for survival of dehydration.</title>
        <authorList>
            <person name="Xiao L."/>
            <person name="Yang G."/>
            <person name="Zhang L."/>
            <person name="Yang X."/>
            <person name="Zhao S."/>
            <person name="Ji Z."/>
            <person name="Zhou Q."/>
            <person name="Hu M."/>
            <person name="Wang Y."/>
            <person name="Chen M."/>
            <person name="Xu Y."/>
            <person name="Jin H."/>
            <person name="Xiao X."/>
            <person name="Hu G."/>
            <person name="Bao F."/>
            <person name="Hu Y."/>
            <person name="Wan P."/>
            <person name="Li L."/>
            <person name="Deng X."/>
            <person name="Kuang T."/>
            <person name="Xiang C."/>
            <person name="Zhu J.K."/>
            <person name="Oliver M.J."/>
            <person name="He Y."/>
        </authorList>
    </citation>
    <scope>NUCLEOTIDE SEQUENCE [LARGE SCALE GENOMIC DNA]</scope>
    <source>
        <strain evidence="3">cv. XS01</strain>
    </source>
</reference>
<name>A0A2Z7BKK1_9LAMI</name>
<dbReference type="AlphaFoldDB" id="A0A2Z7BKK1"/>
<keyword evidence="3" id="KW-1185">Reference proteome</keyword>
<protein>
    <submittedName>
        <fullName evidence="2">Uncharacterized protein</fullName>
    </submittedName>
</protein>
<proteinExistence type="predicted"/>
<dbReference type="Proteomes" id="UP000250235">
    <property type="component" value="Unassembled WGS sequence"/>
</dbReference>
<evidence type="ECO:0000313" key="2">
    <source>
        <dbReference type="EMBL" id="KZV32456.1"/>
    </source>
</evidence>
<dbReference type="EMBL" id="KV006675">
    <property type="protein sequence ID" value="KZV32456.1"/>
    <property type="molecule type" value="Genomic_DNA"/>
</dbReference>
<sequence length="239" mass="26698">MKMDGLPGELSSYPRLDSPSGYHLSSGESEALVHSRCRYSDLQDVCMTIESLTTLDLPMVIGSIGIYELKGPYYTLTMTDWCIDHFLPLRPGSGIRIRRCANSGIRALARICQYIEFCLNSIKSRFSKKKNFPAARLRRLPSCASRTRRLHLPLANRDGDRGIRVCIPCAQCGGRCAHLPETVRARLCAHRRPTCASWSCRWPPPLHRGARTACNTFAGGGAPPVRRFRGRDAAAIFEF</sequence>
<accession>A0A2Z7BKK1</accession>
<feature type="region of interest" description="Disordered" evidence="1">
    <location>
        <begin position="1"/>
        <end position="22"/>
    </location>
</feature>